<comment type="caution">
    <text evidence="2">The sequence shown here is derived from an EMBL/GenBank/DDBJ whole genome shotgun (WGS) entry which is preliminary data.</text>
</comment>
<keyword evidence="3" id="KW-1185">Reference proteome</keyword>
<organism evidence="2 3">
    <name type="scientific">Mytilus edulis</name>
    <name type="common">Blue mussel</name>
    <dbReference type="NCBI Taxonomy" id="6550"/>
    <lineage>
        <taxon>Eukaryota</taxon>
        <taxon>Metazoa</taxon>
        <taxon>Spiralia</taxon>
        <taxon>Lophotrochozoa</taxon>
        <taxon>Mollusca</taxon>
        <taxon>Bivalvia</taxon>
        <taxon>Autobranchia</taxon>
        <taxon>Pteriomorphia</taxon>
        <taxon>Mytilida</taxon>
        <taxon>Mytiloidea</taxon>
        <taxon>Mytilidae</taxon>
        <taxon>Mytilinae</taxon>
        <taxon>Mytilus</taxon>
    </lineage>
</organism>
<sequence length="152" mass="17831">MESTQTITEGKEIRMTIDIYLFLYARKVVEEVRLLTRKHCFGCRNNHPSQRNHSCLMMSELEQLNIYFDDALENKVVDEKRKNSSSAKGNRSRRSSSRRRRKMENDHDTLRPIPNTLSRPEKVAEGGRNQEEETETRTSRNTGQSPRGFQEQ</sequence>
<feature type="compositionally biased region" description="Basic and acidic residues" evidence="1">
    <location>
        <begin position="119"/>
        <end position="138"/>
    </location>
</feature>
<reference evidence="2" key="1">
    <citation type="submission" date="2021-03" db="EMBL/GenBank/DDBJ databases">
        <authorList>
            <person name="Bekaert M."/>
        </authorList>
    </citation>
    <scope>NUCLEOTIDE SEQUENCE</scope>
</reference>
<protein>
    <submittedName>
        <fullName evidence="2">Uncharacterized protein</fullName>
    </submittedName>
</protein>
<dbReference type="AlphaFoldDB" id="A0A8S3RM56"/>
<evidence type="ECO:0000313" key="2">
    <source>
        <dbReference type="EMBL" id="CAG2210545.1"/>
    </source>
</evidence>
<dbReference type="Proteomes" id="UP000683360">
    <property type="component" value="Unassembled WGS sequence"/>
</dbReference>
<name>A0A8S3RM56_MYTED</name>
<accession>A0A8S3RM56</accession>
<feature type="region of interest" description="Disordered" evidence="1">
    <location>
        <begin position="77"/>
        <end position="152"/>
    </location>
</feature>
<evidence type="ECO:0000313" key="3">
    <source>
        <dbReference type="Proteomes" id="UP000683360"/>
    </source>
</evidence>
<evidence type="ECO:0000256" key="1">
    <source>
        <dbReference type="SAM" id="MobiDB-lite"/>
    </source>
</evidence>
<proteinExistence type="predicted"/>
<gene>
    <name evidence="2" type="ORF">MEDL_24629</name>
</gene>
<dbReference type="EMBL" id="CAJPWZ010001238">
    <property type="protein sequence ID" value="CAG2210545.1"/>
    <property type="molecule type" value="Genomic_DNA"/>
</dbReference>
<feature type="compositionally biased region" description="Basic residues" evidence="1">
    <location>
        <begin position="90"/>
        <end position="102"/>
    </location>
</feature>
<dbReference type="OrthoDB" id="6155824at2759"/>